<dbReference type="SUPFAM" id="SSF103506">
    <property type="entry name" value="Mitochondrial carrier"/>
    <property type="match status" value="1"/>
</dbReference>
<keyword evidence="5 6" id="KW-0472">Membrane</keyword>
<dbReference type="InterPro" id="IPR018108">
    <property type="entry name" value="MCP_transmembrane"/>
</dbReference>
<dbReference type="GO" id="GO:0010508">
    <property type="term" value="P:positive regulation of autophagy"/>
    <property type="evidence" value="ECO:0007669"/>
    <property type="project" value="TreeGrafter"/>
</dbReference>
<feature type="region of interest" description="Disordered" evidence="7">
    <location>
        <begin position="154"/>
        <end position="184"/>
    </location>
</feature>
<feature type="region of interest" description="Disordered" evidence="7">
    <location>
        <begin position="491"/>
        <end position="511"/>
    </location>
</feature>
<feature type="compositionally biased region" description="Polar residues" evidence="7">
    <location>
        <begin position="608"/>
        <end position="623"/>
    </location>
</feature>
<feature type="compositionally biased region" description="Low complexity" evidence="7">
    <location>
        <begin position="167"/>
        <end position="180"/>
    </location>
</feature>
<dbReference type="Proteomes" id="UP001214628">
    <property type="component" value="Chromosome 1"/>
</dbReference>
<evidence type="ECO:0000256" key="7">
    <source>
        <dbReference type="SAM" id="MobiDB-lite"/>
    </source>
</evidence>
<evidence type="ECO:0000256" key="1">
    <source>
        <dbReference type="ARBA" id="ARBA00004141"/>
    </source>
</evidence>
<dbReference type="Pfam" id="PF06218">
    <property type="entry name" value="NPR2"/>
    <property type="match status" value="3"/>
</dbReference>
<evidence type="ECO:0000256" key="6">
    <source>
        <dbReference type="PROSITE-ProRule" id="PRU00282"/>
    </source>
</evidence>
<dbReference type="PANTHER" id="PTHR12991">
    <property type="entry name" value="NITROGEN PERMEASE REGULATOR 2/TUMOR SUPPRESSOR CANDIDATE 4"/>
    <property type="match status" value="1"/>
</dbReference>
<dbReference type="Gene3D" id="1.50.40.10">
    <property type="entry name" value="Mitochondrial carrier domain"/>
    <property type="match status" value="1"/>
</dbReference>
<protein>
    <recommendedName>
        <fullName evidence="10">Mitochondrial carrier</fullName>
    </recommendedName>
</protein>
<gene>
    <name evidence="8" type="ORF">MPSI1_001193</name>
</gene>
<organism evidence="8 9">
    <name type="scientific">Malassezia psittaci</name>
    <dbReference type="NCBI Taxonomy" id="1821823"/>
    <lineage>
        <taxon>Eukaryota</taxon>
        <taxon>Fungi</taxon>
        <taxon>Dikarya</taxon>
        <taxon>Basidiomycota</taxon>
        <taxon>Ustilaginomycotina</taxon>
        <taxon>Malasseziomycetes</taxon>
        <taxon>Malasseziales</taxon>
        <taxon>Malasseziaceae</taxon>
        <taxon>Malassezia</taxon>
    </lineage>
</organism>
<proteinExistence type="inferred from homology"/>
<comment type="subcellular location">
    <subcellularLocation>
        <location evidence="1">Membrane</location>
        <topology evidence="1">Multi-pass membrane protein</topology>
    </subcellularLocation>
</comment>
<reference evidence="8" key="1">
    <citation type="submission" date="2023-02" db="EMBL/GenBank/DDBJ databases">
        <title>Mating type loci evolution in Malassezia.</title>
        <authorList>
            <person name="Coelho M.A."/>
        </authorList>
    </citation>
    <scope>NUCLEOTIDE SEQUENCE</scope>
    <source>
        <strain evidence="8">CBS 14136</strain>
    </source>
</reference>
<dbReference type="InterPro" id="IPR009348">
    <property type="entry name" value="NPR2-like"/>
</dbReference>
<keyword evidence="4" id="KW-1133">Transmembrane helix</keyword>
<dbReference type="PROSITE" id="PS50920">
    <property type="entry name" value="SOLCAR"/>
    <property type="match status" value="3"/>
</dbReference>
<dbReference type="GO" id="GO:0005774">
    <property type="term" value="C:vacuolar membrane"/>
    <property type="evidence" value="ECO:0007669"/>
    <property type="project" value="TreeGrafter"/>
</dbReference>
<evidence type="ECO:0000256" key="2">
    <source>
        <dbReference type="ARBA" id="ARBA00008433"/>
    </source>
</evidence>
<feature type="compositionally biased region" description="Polar residues" evidence="7">
    <location>
        <begin position="495"/>
        <end position="507"/>
    </location>
</feature>
<feature type="region of interest" description="Disordered" evidence="7">
    <location>
        <begin position="601"/>
        <end position="626"/>
    </location>
</feature>
<evidence type="ECO:0000256" key="4">
    <source>
        <dbReference type="ARBA" id="ARBA00022989"/>
    </source>
</evidence>
<dbReference type="PANTHER" id="PTHR12991:SF10">
    <property type="entry name" value="GATOR COMPLEX PROTEIN NPRL2"/>
    <property type="match status" value="1"/>
</dbReference>
<comment type="similarity">
    <text evidence="2">Belongs to the NPR2 family.</text>
</comment>
<keyword evidence="9" id="KW-1185">Reference proteome</keyword>
<dbReference type="Pfam" id="PF00153">
    <property type="entry name" value="Mito_carr"/>
    <property type="match status" value="3"/>
</dbReference>
<evidence type="ECO:0000313" key="8">
    <source>
        <dbReference type="EMBL" id="WFD42547.1"/>
    </source>
</evidence>
<dbReference type="GO" id="GO:1904262">
    <property type="term" value="P:negative regulation of TORC1 signaling"/>
    <property type="evidence" value="ECO:0007669"/>
    <property type="project" value="TreeGrafter"/>
</dbReference>
<accession>A0AAF0FD47</accession>
<feature type="region of interest" description="Disordered" evidence="7">
    <location>
        <begin position="83"/>
        <end position="102"/>
    </location>
</feature>
<evidence type="ECO:0000313" key="9">
    <source>
        <dbReference type="Proteomes" id="UP001214628"/>
    </source>
</evidence>
<keyword evidence="3 6" id="KW-0812">Transmembrane</keyword>
<dbReference type="GO" id="GO:0005096">
    <property type="term" value="F:GTPase activator activity"/>
    <property type="evidence" value="ECO:0007669"/>
    <property type="project" value="TreeGrafter"/>
</dbReference>
<feature type="repeat" description="Solcar" evidence="6">
    <location>
        <begin position="612"/>
        <end position="691"/>
    </location>
</feature>
<dbReference type="GO" id="GO:1990130">
    <property type="term" value="C:GATOR1 complex"/>
    <property type="evidence" value="ECO:0007669"/>
    <property type="project" value="TreeGrafter"/>
</dbReference>
<evidence type="ECO:0008006" key="10">
    <source>
        <dbReference type="Google" id="ProtNLM"/>
    </source>
</evidence>
<evidence type="ECO:0000256" key="3">
    <source>
        <dbReference type="ARBA" id="ARBA00022692"/>
    </source>
</evidence>
<dbReference type="AlphaFoldDB" id="A0AAF0FD47"/>
<name>A0AAF0FD47_9BASI</name>
<dbReference type="InterPro" id="IPR023395">
    <property type="entry name" value="MCP_dom_sf"/>
</dbReference>
<dbReference type="EMBL" id="CP118375">
    <property type="protein sequence ID" value="WFD42547.1"/>
    <property type="molecule type" value="Genomic_DNA"/>
</dbReference>
<feature type="repeat" description="Solcar" evidence="6">
    <location>
        <begin position="821"/>
        <end position="924"/>
    </location>
</feature>
<feature type="compositionally biased region" description="Low complexity" evidence="7">
    <location>
        <begin position="83"/>
        <end position="96"/>
    </location>
</feature>
<feature type="repeat" description="Solcar" evidence="6">
    <location>
        <begin position="706"/>
        <end position="807"/>
    </location>
</feature>
<evidence type="ECO:0000256" key="5">
    <source>
        <dbReference type="ARBA" id="ARBA00023136"/>
    </source>
</evidence>
<sequence length="945" mass="104324">MLEQAEKYQRNCFIFNLCFVLDSRASVSAYEPIVRKCGRSLQLLEEETSFVSRIENLPRLYTLVEQLYEDLNAYYETFIALPESSDSENPPSSSPSAQRSNLTLIDPQELDELIKLASGPLASFREQSGFNTGSTSKTLSPIVHRGGSITFTLPSVASDEERGRPAGGSASRTRSRSPAPHGLGRTVRDAINLKLFPSYPNPPIVQDWDVPVLLINLGKHVDGSWDLTLVRLLPYINGVNHAKRIAQLSDTDISLVKQCIEHLLYYSYAILIDIFQFSNMYAIRPQVARALDDISIGSECAAYVTVPNQSPLSAPELWRMYTRLGPGKTLSDWAEEIGDATQQVDIRRFVTFGIIKGFLRRIHRYPMLVYASEDRTAEVEADWPRRNAEVIAPTSMASAIQYASSNSARSAASSWLQFAGTTSLPGVDTLASDFDSHFSLNTAGRAELPRKNYPDFRTSARPAAHRPMATAIDVASHAYGASEATSFRDEVFGGRSSTRSPRISATNPVPPELPSLLDGMHSDDELCVRFDVSWAELNRMLQWIGSPYAATDINRLLNESGGNHQSSAWNLSELRLPWARVSNSRSYESASYFTAVPGRTRPSIARPGSSTEHMPSHGPSNPFATREVPSRFDSIKSRLQVKDYPSAWTCARAVVKEEGVKGLFRGASIPLITITFVRTSSFSIYTGTKAWLSARFGPNAPDQLFRIGLYGAMGGMTSGTLISCGSAPFELVKVQRQLEYLIAAQKQKAAGGPAITFKPQSGFRAALDIYRQHGGLRGFYLGFPLHLCRDTLGSALYFGLYDSLRSIGNRFEAQDHAIRLPSPVLSFMIGSSAGMLSWLLVYPVDLLKTQIQRDALAGSPRRNVSSVFTTIVTARGASAPSRYSVAGIPVNYISRLYRGLGISALRSFISHGLNWMIIETILRHLRETKKTEPNPAAILDYLDFQ</sequence>